<protein>
    <submittedName>
        <fullName evidence="5">Glucose 1-dehydrogenase</fullName>
        <ecNumber evidence="5">1.1.1.47</ecNumber>
    </submittedName>
</protein>
<dbReference type="RefSeq" id="WP_151579665.1">
    <property type="nucleotide sequence ID" value="NZ_JBIWND010000001.1"/>
</dbReference>
<keyword evidence="2 5" id="KW-0560">Oxidoreductase</keyword>
<evidence type="ECO:0000256" key="2">
    <source>
        <dbReference type="ARBA" id="ARBA00023002"/>
    </source>
</evidence>
<organism evidence="5 6">
    <name type="scientific">Nocardioides simplex</name>
    <name type="common">Arthrobacter simplex</name>
    <dbReference type="NCBI Taxonomy" id="2045"/>
    <lineage>
        <taxon>Bacteria</taxon>
        <taxon>Bacillati</taxon>
        <taxon>Actinomycetota</taxon>
        <taxon>Actinomycetes</taxon>
        <taxon>Propionibacteriales</taxon>
        <taxon>Nocardioidaceae</taxon>
        <taxon>Pimelobacter</taxon>
    </lineage>
</organism>
<reference evidence="5 6" key="1">
    <citation type="submission" date="2019-09" db="EMBL/GenBank/DDBJ databases">
        <title>Pimelobacter sp. isolated from Paulinella.</title>
        <authorList>
            <person name="Jeong S.E."/>
        </authorList>
    </citation>
    <scope>NUCLEOTIDE SEQUENCE [LARGE SCALE GENOMIC DNA]</scope>
    <source>
        <strain evidence="5 6">Pch-N</strain>
    </source>
</reference>
<dbReference type="PRINTS" id="PR00080">
    <property type="entry name" value="SDRFAMILY"/>
</dbReference>
<comment type="similarity">
    <text evidence="1">Belongs to the short-chain dehydrogenases/reductases (SDR) family.</text>
</comment>
<dbReference type="PROSITE" id="PS00061">
    <property type="entry name" value="ADH_SHORT"/>
    <property type="match status" value="1"/>
</dbReference>
<gene>
    <name evidence="5" type="ORF">F9L07_10825</name>
</gene>
<evidence type="ECO:0000313" key="5">
    <source>
        <dbReference type="EMBL" id="KAB2812281.1"/>
    </source>
</evidence>
<dbReference type="AlphaFoldDB" id="A0A7J5E1Z1"/>
<dbReference type="PRINTS" id="PR00081">
    <property type="entry name" value="GDHRDH"/>
</dbReference>
<accession>A0A7J5E1Z1</accession>
<dbReference type="SMART" id="SM00822">
    <property type="entry name" value="PKS_KR"/>
    <property type="match status" value="1"/>
</dbReference>
<evidence type="ECO:0000256" key="1">
    <source>
        <dbReference type="ARBA" id="ARBA00006484"/>
    </source>
</evidence>
<dbReference type="EC" id="1.1.1.47" evidence="5"/>
<dbReference type="Pfam" id="PF13561">
    <property type="entry name" value="adh_short_C2"/>
    <property type="match status" value="1"/>
</dbReference>
<dbReference type="GO" id="GO:0047936">
    <property type="term" value="F:glucose 1-dehydrogenase [NAD(P)+] activity"/>
    <property type="evidence" value="ECO:0007669"/>
    <property type="project" value="UniProtKB-EC"/>
</dbReference>
<dbReference type="Gene3D" id="3.40.50.720">
    <property type="entry name" value="NAD(P)-binding Rossmann-like Domain"/>
    <property type="match status" value="1"/>
</dbReference>
<dbReference type="PANTHER" id="PTHR24321">
    <property type="entry name" value="DEHYDROGENASES, SHORT CHAIN"/>
    <property type="match status" value="1"/>
</dbReference>
<evidence type="ECO:0000259" key="4">
    <source>
        <dbReference type="SMART" id="SM00822"/>
    </source>
</evidence>
<sequence length="256" mass="26499">MTQIQSPPNPSTTPGRVADRVVVVTGGARGIGAACVRALVAEGARVVVADVLEAEASALVAELGERTAYVPLDVTSEEAWQHAVAVAEERFGPVSGLVNNAGIVHVDPIETLSEADYRRVIDVNQVGVFLGMKAVIGSMRRAGGGSIVNISSTGGLVAYSRILGYVASKWAVRGMTKTAAQELGPDGIRVNSVHPGIVASAMTASSDRSHEQVRTQPLARAADPSEIGALVLFLISEESSYSTGSEFVADGGFTSL</sequence>
<dbReference type="InterPro" id="IPR036291">
    <property type="entry name" value="NAD(P)-bd_dom_sf"/>
</dbReference>
<dbReference type="InterPro" id="IPR057326">
    <property type="entry name" value="KR_dom"/>
</dbReference>
<dbReference type="SUPFAM" id="SSF51735">
    <property type="entry name" value="NAD(P)-binding Rossmann-fold domains"/>
    <property type="match status" value="1"/>
</dbReference>
<evidence type="ECO:0000256" key="3">
    <source>
        <dbReference type="ARBA" id="ARBA00023027"/>
    </source>
</evidence>
<comment type="caution">
    <text evidence="5">The sequence shown here is derived from an EMBL/GenBank/DDBJ whole genome shotgun (WGS) entry which is preliminary data.</text>
</comment>
<dbReference type="Proteomes" id="UP000449906">
    <property type="component" value="Unassembled WGS sequence"/>
</dbReference>
<keyword evidence="3" id="KW-0520">NAD</keyword>
<dbReference type="EMBL" id="WBVM01000001">
    <property type="protein sequence ID" value="KAB2812281.1"/>
    <property type="molecule type" value="Genomic_DNA"/>
</dbReference>
<evidence type="ECO:0000313" key="6">
    <source>
        <dbReference type="Proteomes" id="UP000449906"/>
    </source>
</evidence>
<name>A0A7J5E1Z1_NOCSI</name>
<dbReference type="InterPro" id="IPR020904">
    <property type="entry name" value="Sc_DH/Rdtase_CS"/>
</dbReference>
<feature type="domain" description="Ketoreductase" evidence="4">
    <location>
        <begin position="20"/>
        <end position="201"/>
    </location>
</feature>
<dbReference type="FunFam" id="3.40.50.720:FF:000084">
    <property type="entry name" value="Short-chain dehydrogenase reductase"/>
    <property type="match status" value="1"/>
</dbReference>
<dbReference type="NCBIfam" id="NF005559">
    <property type="entry name" value="PRK07231.1"/>
    <property type="match status" value="1"/>
</dbReference>
<dbReference type="InterPro" id="IPR002347">
    <property type="entry name" value="SDR_fam"/>
</dbReference>
<dbReference type="PANTHER" id="PTHR24321:SF8">
    <property type="entry name" value="ESTRADIOL 17-BETA-DEHYDROGENASE 8-RELATED"/>
    <property type="match status" value="1"/>
</dbReference>
<proteinExistence type="inferred from homology"/>